<feature type="transmembrane region" description="Helical" evidence="7">
    <location>
        <begin position="101"/>
        <end position="120"/>
    </location>
</feature>
<keyword evidence="5 7" id="KW-1133">Transmembrane helix</keyword>
<evidence type="ECO:0000256" key="2">
    <source>
        <dbReference type="ARBA" id="ARBA00022448"/>
    </source>
</evidence>
<keyword evidence="2 7" id="KW-0813">Transport</keyword>
<evidence type="ECO:0000256" key="5">
    <source>
        <dbReference type="ARBA" id="ARBA00022989"/>
    </source>
</evidence>
<proteinExistence type="inferred from homology"/>
<dbReference type="Proteomes" id="UP001589710">
    <property type="component" value="Unassembled WGS sequence"/>
</dbReference>
<keyword evidence="4 7" id="KW-0812">Transmembrane</keyword>
<gene>
    <name evidence="9" type="ORF">ACFFTL_03575</name>
</gene>
<feature type="transmembrane region" description="Helical" evidence="7">
    <location>
        <begin position="12"/>
        <end position="32"/>
    </location>
</feature>
<dbReference type="RefSeq" id="WP_327244825.1">
    <property type="nucleotide sequence ID" value="NZ_BAAAXD010000030.1"/>
</dbReference>
<comment type="similarity">
    <text evidence="7">Belongs to the binding-protein-dependent transport system permease family.</text>
</comment>
<dbReference type="SUPFAM" id="SSF161098">
    <property type="entry name" value="MetI-like"/>
    <property type="match status" value="1"/>
</dbReference>
<dbReference type="PANTHER" id="PTHR43163:SF6">
    <property type="entry name" value="DIPEPTIDE TRANSPORT SYSTEM PERMEASE PROTEIN DPPB-RELATED"/>
    <property type="match status" value="1"/>
</dbReference>
<feature type="transmembrane region" description="Helical" evidence="7">
    <location>
        <begin position="132"/>
        <end position="161"/>
    </location>
</feature>
<evidence type="ECO:0000256" key="6">
    <source>
        <dbReference type="ARBA" id="ARBA00023136"/>
    </source>
</evidence>
<dbReference type="CDD" id="cd06261">
    <property type="entry name" value="TM_PBP2"/>
    <property type="match status" value="1"/>
</dbReference>
<evidence type="ECO:0000313" key="9">
    <source>
        <dbReference type="EMBL" id="MFB9571438.1"/>
    </source>
</evidence>
<dbReference type="Pfam" id="PF00528">
    <property type="entry name" value="BPD_transp_1"/>
    <property type="match status" value="1"/>
</dbReference>
<dbReference type="InterPro" id="IPR000515">
    <property type="entry name" value="MetI-like"/>
</dbReference>
<reference evidence="9 10" key="1">
    <citation type="submission" date="2024-09" db="EMBL/GenBank/DDBJ databases">
        <authorList>
            <person name="Sun Q."/>
            <person name="Mori K."/>
        </authorList>
    </citation>
    <scope>NUCLEOTIDE SEQUENCE [LARGE SCALE GENOMIC DNA]</scope>
    <source>
        <strain evidence="9 10">JCM 3331</strain>
    </source>
</reference>
<organism evidence="9 10">
    <name type="scientific">Streptomyces yanii</name>
    <dbReference type="NCBI Taxonomy" id="78510"/>
    <lineage>
        <taxon>Bacteria</taxon>
        <taxon>Bacillati</taxon>
        <taxon>Actinomycetota</taxon>
        <taxon>Actinomycetes</taxon>
        <taxon>Kitasatosporales</taxon>
        <taxon>Streptomycetaceae</taxon>
        <taxon>Streptomyces</taxon>
    </lineage>
</organism>
<keyword evidence="3" id="KW-1003">Cell membrane</keyword>
<dbReference type="Gene3D" id="1.10.3720.10">
    <property type="entry name" value="MetI-like"/>
    <property type="match status" value="1"/>
</dbReference>
<feature type="transmembrane region" description="Helical" evidence="7">
    <location>
        <begin position="181"/>
        <end position="199"/>
    </location>
</feature>
<dbReference type="InterPro" id="IPR035906">
    <property type="entry name" value="MetI-like_sf"/>
</dbReference>
<protein>
    <submittedName>
        <fullName evidence="9">ABC transporter permease</fullName>
    </submittedName>
</protein>
<keyword evidence="10" id="KW-1185">Reference proteome</keyword>
<sequence length="319" mass="34600">MSTSSYLIRRVLQAVVVIVIVTIVVFGLLHALPGGPARGILGPQATAQQIASFNHEQGLDKPLPVQYFYYLNQLLHGDLGTSYTLNEPVSQLISERLAKTLVLTALSAIVGLVLAIPLGMWQAVRRNKPVDYVITTLSFIAYSTPVYFLGLILVLVFSQALPWFPSQAPQGDTLAQVFSDPLALVLPVVAGAASMIAVFSRYMRAATLENLSEDYVRTARAGGSRSRSILWRHVFRNSLTPVIAMLGYYVPVLFGGALVVEQLFNYPGMGLLFWTAAQSSDYPVLLGCVLVIAIATVVGTLLADIVQRIIDPRVKAGRA</sequence>
<dbReference type="Pfam" id="PF19300">
    <property type="entry name" value="BPD_transp_1_N"/>
    <property type="match status" value="1"/>
</dbReference>
<dbReference type="EMBL" id="JBHMCG010000015">
    <property type="protein sequence ID" value="MFB9571438.1"/>
    <property type="molecule type" value="Genomic_DNA"/>
</dbReference>
<feature type="domain" description="ABC transmembrane type-1" evidence="8">
    <location>
        <begin position="97"/>
        <end position="303"/>
    </location>
</feature>
<keyword evidence="6 7" id="KW-0472">Membrane</keyword>
<dbReference type="PANTHER" id="PTHR43163">
    <property type="entry name" value="DIPEPTIDE TRANSPORT SYSTEM PERMEASE PROTEIN DPPB-RELATED"/>
    <property type="match status" value="1"/>
</dbReference>
<evidence type="ECO:0000313" key="10">
    <source>
        <dbReference type="Proteomes" id="UP001589710"/>
    </source>
</evidence>
<evidence type="ECO:0000256" key="1">
    <source>
        <dbReference type="ARBA" id="ARBA00004651"/>
    </source>
</evidence>
<evidence type="ECO:0000256" key="7">
    <source>
        <dbReference type="RuleBase" id="RU363032"/>
    </source>
</evidence>
<comment type="subcellular location">
    <subcellularLocation>
        <location evidence="1 7">Cell membrane</location>
        <topology evidence="1 7">Multi-pass membrane protein</topology>
    </subcellularLocation>
</comment>
<accession>A0ABV5R0S1</accession>
<evidence type="ECO:0000256" key="4">
    <source>
        <dbReference type="ARBA" id="ARBA00022692"/>
    </source>
</evidence>
<dbReference type="InterPro" id="IPR045621">
    <property type="entry name" value="BPD_transp_1_N"/>
</dbReference>
<name>A0ABV5R0S1_9ACTN</name>
<feature type="transmembrane region" description="Helical" evidence="7">
    <location>
        <begin position="284"/>
        <end position="306"/>
    </location>
</feature>
<evidence type="ECO:0000256" key="3">
    <source>
        <dbReference type="ARBA" id="ARBA00022475"/>
    </source>
</evidence>
<feature type="transmembrane region" description="Helical" evidence="7">
    <location>
        <begin position="242"/>
        <end position="264"/>
    </location>
</feature>
<dbReference type="PROSITE" id="PS50928">
    <property type="entry name" value="ABC_TM1"/>
    <property type="match status" value="1"/>
</dbReference>
<evidence type="ECO:0000259" key="8">
    <source>
        <dbReference type="PROSITE" id="PS50928"/>
    </source>
</evidence>
<comment type="caution">
    <text evidence="9">The sequence shown here is derived from an EMBL/GenBank/DDBJ whole genome shotgun (WGS) entry which is preliminary data.</text>
</comment>